<reference evidence="5 6" key="1">
    <citation type="submission" date="2021-09" db="EMBL/GenBank/DDBJ databases">
        <title>Genomic insights and catalytic innovation underlie evolution of tropane alkaloids biosynthesis.</title>
        <authorList>
            <person name="Wang Y.-J."/>
            <person name="Tian T."/>
            <person name="Huang J.-P."/>
            <person name="Huang S.-X."/>
        </authorList>
    </citation>
    <scope>NUCLEOTIDE SEQUENCE [LARGE SCALE GENOMIC DNA]</scope>
    <source>
        <strain evidence="5">KIB-2018</strain>
        <tissue evidence="5">Leaf</tissue>
    </source>
</reference>
<dbReference type="Proteomes" id="UP001159364">
    <property type="component" value="Linkage Group LG05"/>
</dbReference>
<dbReference type="PANTHER" id="PTHR21495">
    <property type="entry name" value="NUCLEOPORIN-RELATED"/>
    <property type="match status" value="1"/>
</dbReference>
<feature type="signal peptide" evidence="4">
    <location>
        <begin position="1"/>
        <end position="20"/>
    </location>
</feature>
<keyword evidence="6" id="KW-1185">Reference proteome</keyword>
<dbReference type="Gene3D" id="2.40.480.10">
    <property type="entry name" value="Allene oxide cyclase-like"/>
    <property type="match status" value="1"/>
</dbReference>
<proteinExistence type="inferred from homology"/>
<comment type="similarity">
    <text evidence="1 4">Belongs to the plant dirigent protein family.</text>
</comment>
<organism evidence="5 6">
    <name type="scientific">Erythroxylum novogranatense</name>
    <dbReference type="NCBI Taxonomy" id="1862640"/>
    <lineage>
        <taxon>Eukaryota</taxon>
        <taxon>Viridiplantae</taxon>
        <taxon>Streptophyta</taxon>
        <taxon>Embryophyta</taxon>
        <taxon>Tracheophyta</taxon>
        <taxon>Spermatophyta</taxon>
        <taxon>Magnoliopsida</taxon>
        <taxon>eudicotyledons</taxon>
        <taxon>Gunneridae</taxon>
        <taxon>Pentapetalae</taxon>
        <taxon>rosids</taxon>
        <taxon>fabids</taxon>
        <taxon>Malpighiales</taxon>
        <taxon>Erythroxylaceae</taxon>
        <taxon>Erythroxylum</taxon>
    </lineage>
</organism>
<dbReference type="InterPro" id="IPR044859">
    <property type="entry name" value="Allene_oxi_cyc_Dirigent"/>
</dbReference>
<dbReference type="GO" id="GO:0009699">
    <property type="term" value="P:phenylpropanoid biosynthetic process"/>
    <property type="evidence" value="ECO:0007669"/>
    <property type="project" value="UniProtKB-ARBA"/>
</dbReference>
<evidence type="ECO:0000313" key="6">
    <source>
        <dbReference type="Proteomes" id="UP001159364"/>
    </source>
</evidence>
<sequence length="200" mass="21251">MVKLCPVLLVISLVTGLSHAEETWTERVVSDNKRTVISLQFYFHDILGGSSPTAVRVAQSPNTNNSPTSFGAITILDDPLTEGPDPNSKLIGRAQGLYGNTGKDRLSLTMAVSFVFTDGIYNGSSFNVLGRNPVTKAVREVSINGGTGLFRSACGHAVLRTYSINPTIATVGYNVTIWVDGTTLSSRNGGESTGSIPKRS</sequence>
<evidence type="ECO:0000313" key="5">
    <source>
        <dbReference type="EMBL" id="KAJ8765095.1"/>
    </source>
</evidence>
<comment type="caution">
    <text evidence="5">The sequence shown here is derived from an EMBL/GenBank/DDBJ whole genome shotgun (WGS) entry which is preliminary data.</text>
</comment>
<evidence type="ECO:0000256" key="1">
    <source>
        <dbReference type="ARBA" id="ARBA00010746"/>
    </source>
</evidence>
<evidence type="ECO:0000256" key="2">
    <source>
        <dbReference type="ARBA" id="ARBA00011738"/>
    </source>
</evidence>
<keyword evidence="3 4" id="KW-0964">Secreted</keyword>
<keyword evidence="4" id="KW-0732">Signal</keyword>
<accession>A0AAV8TFR9</accession>
<comment type="function">
    <text evidence="4">Dirigent proteins impart stereoselectivity on the phenoxy radical-coupling reaction, yielding optically active lignans from two molecules of coniferyl alcohol in the biosynthesis of lignans, flavonolignans, and alkaloids and thus plays a central role in plant secondary metabolism.</text>
</comment>
<feature type="chain" id="PRO_5043098248" description="Dirigent protein" evidence="4">
    <location>
        <begin position="21"/>
        <end position="200"/>
    </location>
</feature>
<dbReference type="Pfam" id="PF03018">
    <property type="entry name" value="Dirigent"/>
    <property type="match status" value="1"/>
</dbReference>
<name>A0AAV8TFR9_9ROSI</name>
<evidence type="ECO:0000256" key="3">
    <source>
        <dbReference type="ARBA" id="ARBA00022525"/>
    </source>
</evidence>
<keyword evidence="4" id="KW-0052">Apoplast</keyword>
<comment type="subunit">
    <text evidence="2 4">Homodimer.</text>
</comment>
<dbReference type="AlphaFoldDB" id="A0AAV8TFR9"/>
<protein>
    <recommendedName>
        <fullName evidence="4">Dirigent protein</fullName>
    </recommendedName>
</protein>
<evidence type="ECO:0000256" key="4">
    <source>
        <dbReference type="RuleBase" id="RU363099"/>
    </source>
</evidence>
<dbReference type="GO" id="GO:0048046">
    <property type="term" value="C:apoplast"/>
    <property type="evidence" value="ECO:0007669"/>
    <property type="project" value="UniProtKB-SubCell"/>
</dbReference>
<comment type="subcellular location">
    <subcellularLocation>
        <location evidence="4">Secreted</location>
        <location evidence="4">Extracellular space</location>
        <location evidence="4">Apoplast</location>
    </subcellularLocation>
</comment>
<dbReference type="InterPro" id="IPR004265">
    <property type="entry name" value="Dirigent"/>
</dbReference>
<gene>
    <name evidence="5" type="ORF">K2173_010578</name>
</gene>
<dbReference type="EMBL" id="JAIWQS010000005">
    <property type="protein sequence ID" value="KAJ8765095.1"/>
    <property type="molecule type" value="Genomic_DNA"/>
</dbReference>